<dbReference type="AlphaFoldDB" id="A0A0H5Q433"/>
<protein>
    <submittedName>
        <fullName evidence="1">Uncharacterized protein</fullName>
    </submittedName>
</protein>
<accession>A0A0H5Q433</accession>
<dbReference type="EMBL" id="LN853560">
    <property type="protein sequence ID" value="CRY96175.1"/>
    <property type="molecule type" value="Genomic_DNA"/>
</dbReference>
<sequence>MGVVVPDEYGLASLKWNVTGITEPMVVTFGIFHPTQPPAEWPVDINTAAIAAELIVGTGMLNGWTYGTCTVIYGTPTGPLTFEDTISNSGEAGEGGMAVNSAVLVRKNTSSGGRANRGRLFSPPFALIESKVSQSGVIATADRDAIQSHWAQFLTNLETAGYQMVILHSNPLMPPTTVISLTVDSVIATQRRRLHR</sequence>
<name>A0A0H5Q433_9ZZZZ</name>
<proteinExistence type="predicted"/>
<reference evidence="1" key="1">
    <citation type="submission" date="2015-06" db="EMBL/GenBank/DDBJ databases">
        <authorList>
            <person name="Joergensen T."/>
        </authorList>
    </citation>
    <scope>NUCLEOTIDE SEQUENCE</scope>
    <source>
        <strain evidence="1">RGFK0963</strain>
    </source>
</reference>
<reference evidence="1" key="2">
    <citation type="submission" date="2015-07" db="EMBL/GenBank/DDBJ databases">
        <title>Plasmids, circular viruses and viroids from rat gut.</title>
        <authorList>
            <person name="Jorgensen T.J."/>
            <person name="Hansen M.A."/>
            <person name="Xu Z."/>
            <person name="Tabak M.A."/>
            <person name="Sorensen S.J."/>
            <person name="Hansen L.H."/>
        </authorList>
    </citation>
    <scope>NUCLEOTIDE SEQUENCE</scope>
    <source>
        <strain evidence="1">RGFK0963</strain>
    </source>
</reference>
<organism evidence="1">
    <name type="scientific">uncultured prokaryote</name>
    <dbReference type="NCBI Taxonomy" id="198431"/>
    <lineage>
        <taxon>unclassified sequences</taxon>
        <taxon>environmental samples</taxon>
    </lineage>
</organism>
<evidence type="ECO:0000313" key="1">
    <source>
        <dbReference type="EMBL" id="CRY96175.1"/>
    </source>
</evidence>